<protein>
    <submittedName>
        <fullName evidence="2">Uncharacterized protein</fullName>
    </submittedName>
</protein>
<proteinExistence type="predicted"/>
<dbReference type="EMBL" id="FMJY01000006">
    <property type="protein sequence ID" value="SCO86148.1"/>
    <property type="molecule type" value="Genomic_DNA"/>
</dbReference>
<name>A0A2H3TBL6_FUSOX</name>
<evidence type="ECO:0000313" key="3">
    <source>
        <dbReference type="Proteomes" id="UP000219369"/>
    </source>
</evidence>
<feature type="region of interest" description="Disordered" evidence="1">
    <location>
        <begin position="1"/>
        <end position="26"/>
    </location>
</feature>
<organism evidence="2 3">
    <name type="scientific">Fusarium oxysporum</name>
    <name type="common">Fusarium vascular wilt</name>
    <dbReference type="NCBI Taxonomy" id="5507"/>
    <lineage>
        <taxon>Eukaryota</taxon>
        <taxon>Fungi</taxon>
        <taxon>Dikarya</taxon>
        <taxon>Ascomycota</taxon>
        <taxon>Pezizomycotina</taxon>
        <taxon>Sordariomycetes</taxon>
        <taxon>Hypocreomycetidae</taxon>
        <taxon>Hypocreales</taxon>
        <taxon>Nectriaceae</taxon>
        <taxon>Fusarium</taxon>
        <taxon>Fusarium oxysporum species complex</taxon>
    </lineage>
</organism>
<evidence type="ECO:0000256" key="1">
    <source>
        <dbReference type="SAM" id="MobiDB-lite"/>
    </source>
</evidence>
<dbReference type="Proteomes" id="UP000219369">
    <property type="component" value="Unassembled WGS sequence"/>
</dbReference>
<gene>
    <name evidence="2" type="ORF">FRV6_10275</name>
</gene>
<accession>A0A2H3TBL6</accession>
<evidence type="ECO:0000313" key="2">
    <source>
        <dbReference type="EMBL" id="SCO86148.1"/>
    </source>
</evidence>
<dbReference type="AlphaFoldDB" id="A0A2H3TBL6"/>
<feature type="compositionally biased region" description="Basic and acidic residues" evidence="1">
    <location>
        <begin position="1"/>
        <end position="11"/>
    </location>
</feature>
<reference evidence="3" key="1">
    <citation type="submission" date="2016-09" db="EMBL/GenBank/DDBJ databases">
        <authorList>
            <person name="Guldener U."/>
        </authorList>
    </citation>
    <scope>NUCLEOTIDE SEQUENCE [LARGE SCALE GENOMIC DNA]</scope>
    <source>
        <strain evidence="3">V64-1</strain>
    </source>
</reference>
<sequence length="26" mass="3028">MQPVENTEHMFRTQAVPGRRENVCPT</sequence>